<sequence length="262" mass="28315">MTLAASQKDFMAQVLDEDHALPDGWSARHAAGLAIYRNNYRTSLVEALRSTYERTASYVCEEAFRQAAVHHLITHPPKSWTLDRAGDGFPDTLRELFKSDPEVAELGWLEAAMQRAFVAADAAPLDAAGFAGATALFTEDDWSAMQLAFLPGTALAPVEHDIPALWRAVDPDGESPSQADRLDAPMHLLVWREGLKPVFRLIDRSEGEAMAALLGGTSYGDACAMLVDRLGEEAAIAQAGAMLGRWLHDGLIESVSSPAARG</sequence>
<dbReference type="GO" id="GO:0003677">
    <property type="term" value="F:DNA binding"/>
    <property type="evidence" value="ECO:0007669"/>
    <property type="project" value="UniProtKB-KW"/>
</dbReference>
<name>A0ABT1XN62_9SPHN</name>
<gene>
    <name evidence="2" type="ORF">NSO95_02005</name>
</gene>
<organism evidence="2 3">
    <name type="scientific">Parerythrobacter lacustris</name>
    <dbReference type="NCBI Taxonomy" id="2969984"/>
    <lineage>
        <taxon>Bacteria</taxon>
        <taxon>Pseudomonadati</taxon>
        <taxon>Pseudomonadota</taxon>
        <taxon>Alphaproteobacteria</taxon>
        <taxon>Sphingomonadales</taxon>
        <taxon>Erythrobacteraceae</taxon>
        <taxon>Parerythrobacter</taxon>
    </lineage>
</organism>
<evidence type="ECO:0000313" key="2">
    <source>
        <dbReference type="EMBL" id="MCR2832709.1"/>
    </source>
</evidence>
<dbReference type="InterPro" id="IPR018640">
    <property type="entry name" value="DUF2063"/>
</dbReference>
<protein>
    <submittedName>
        <fullName evidence="2">DNA-binding domain-containing protein</fullName>
    </submittedName>
</protein>
<proteinExistence type="predicted"/>
<comment type="caution">
    <text evidence="2">The sequence shown here is derived from an EMBL/GenBank/DDBJ whole genome shotgun (WGS) entry which is preliminary data.</text>
</comment>
<dbReference type="EMBL" id="JANKHH010000001">
    <property type="protein sequence ID" value="MCR2832709.1"/>
    <property type="molecule type" value="Genomic_DNA"/>
</dbReference>
<evidence type="ECO:0000313" key="3">
    <source>
        <dbReference type="Proteomes" id="UP001206067"/>
    </source>
</evidence>
<evidence type="ECO:0000259" key="1">
    <source>
        <dbReference type="Pfam" id="PF09836"/>
    </source>
</evidence>
<dbReference type="RefSeq" id="WP_257594468.1">
    <property type="nucleotide sequence ID" value="NZ_JANKHH010000001.1"/>
</dbReference>
<feature type="domain" description="Putative DNA-binding" evidence="1">
    <location>
        <begin position="7"/>
        <end position="91"/>
    </location>
</feature>
<keyword evidence="2" id="KW-0238">DNA-binding</keyword>
<dbReference type="Pfam" id="PF09836">
    <property type="entry name" value="DUF2063"/>
    <property type="match status" value="1"/>
</dbReference>
<reference evidence="2 3" key="1">
    <citation type="submission" date="2022-08" db="EMBL/GenBank/DDBJ databases">
        <title>Polyphasic taxonomy analysis of Qipengyuania sp.RS5-5.</title>
        <authorList>
            <person name="Xamxidin M."/>
            <person name="Wu M."/>
        </authorList>
    </citation>
    <scope>NUCLEOTIDE SEQUENCE [LARGE SCALE GENOMIC DNA]</scope>
    <source>
        <strain evidence="2 3">RS5-5</strain>
    </source>
</reference>
<keyword evidence="3" id="KW-1185">Reference proteome</keyword>
<accession>A0ABT1XN62</accession>
<dbReference type="Proteomes" id="UP001206067">
    <property type="component" value="Unassembled WGS sequence"/>
</dbReference>